<comment type="catalytic activity">
    <reaction evidence="6">
        <text>2 a quinone + NADH + H(+) = 2 a 1,4-benzosemiquinone + NAD(+)</text>
        <dbReference type="Rhea" id="RHEA:65952"/>
        <dbReference type="ChEBI" id="CHEBI:15378"/>
        <dbReference type="ChEBI" id="CHEBI:57540"/>
        <dbReference type="ChEBI" id="CHEBI:57945"/>
        <dbReference type="ChEBI" id="CHEBI:132124"/>
        <dbReference type="ChEBI" id="CHEBI:134225"/>
    </reaction>
</comment>
<evidence type="ECO:0000256" key="2">
    <source>
        <dbReference type="ARBA" id="ARBA00022643"/>
    </source>
</evidence>
<evidence type="ECO:0000259" key="7">
    <source>
        <dbReference type="Pfam" id="PF02525"/>
    </source>
</evidence>
<dbReference type="PANTHER" id="PTHR43741:SF2">
    <property type="entry name" value="FMN-DEPENDENT NADH:QUINONE OXIDOREDUCTASE"/>
    <property type="match status" value="1"/>
</dbReference>
<dbReference type="EC" id="1.6.5.-" evidence="6"/>
<comment type="catalytic activity">
    <reaction evidence="5">
        <text>N,N-dimethyl-1,4-phenylenediamine + anthranilate + 2 NAD(+) = 2-(4-dimethylaminophenyl)diazenylbenzoate + 2 NADH + 2 H(+)</text>
        <dbReference type="Rhea" id="RHEA:55872"/>
        <dbReference type="ChEBI" id="CHEBI:15378"/>
        <dbReference type="ChEBI" id="CHEBI:15783"/>
        <dbReference type="ChEBI" id="CHEBI:16567"/>
        <dbReference type="ChEBI" id="CHEBI:57540"/>
        <dbReference type="ChEBI" id="CHEBI:57945"/>
        <dbReference type="ChEBI" id="CHEBI:71579"/>
        <dbReference type="EC" id="1.7.1.17"/>
    </reaction>
    <physiologicalReaction direction="right-to-left" evidence="5">
        <dbReference type="Rhea" id="RHEA:55874"/>
    </physiologicalReaction>
</comment>
<comment type="similarity">
    <text evidence="6">Belongs to the azoreductase type 1 family.</text>
</comment>
<comment type="caution">
    <text evidence="6">Lacks conserved residue(s) required for the propagation of feature annotation.</text>
</comment>
<name>A0A0C1YLX5_9BURK</name>
<feature type="binding site" evidence="6">
    <location>
        <begin position="96"/>
        <end position="99"/>
    </location>
    <ligand>
        <name>FMN</name>
        <dbReference type="ChEBI" id="CHEBI:58210"/>
    </ligand>
</feature>
<comment type="function">
    <text evidence="6">Also exhibits azoreductase activity. Catalyzes the reductive cleavage of the azo bond in aromatic azo compounds to the corresponding amines.</text>
</comment>
<keyword evidence="1 6" id="KW-0285">Flavoprotein</keyword>
<feature type="binding site" evidence="6">
    <location>
        <position position="10"/>
    </location>
    <ligand>
        <name>FMN</name>
        <dbReference type="ChEBI" id="CHEBI:58210"/>
    </ligand>
</feature>
<dbReference type="InterPro" id="IPR029039">
    <property type="entry name" value="Flavoprotein-like_sf"/>
</dbReference>
<gene>
    <name evidence="6" type="primary">azoR</name>
    <name evidence="8" type="ORF">TSA66_12890</name>
</gene>
<dbReference type="Proteomes" id="UP000031572">
    <property type="component" value="Unassembled WGS sequence"/>
</dbReference>
<dbReference type="InterPro" id="IPR003680">
    <property type="entry name" value="Flavodoxin_fold"/>
</dbReference>
<dbReference type="Gene3D" id="3.40.50.360">
    <property type="match status" value="1"/>
</dbReference>
<dbReference type="RefSeq" id="WP_040040322.1">
    <property type="nucleotide sequence ID" value="NZ_JWJG01000028.1"/>
</dbReference>
<dbReference type="EMBL" id="JWJG01000028">
    <property type="protein sequence ID" value="KIF81497.1"/>
    <property type="molecule type" value="Genomic_DNA"/>
</dbReference>
<evidence type="ECO:0000313" key="9">
    <source>
        <dbReference type="Proteomes" id="UP000031572"/>
    </source>
</evidence>
<comment type="function">
    <text evidence="6">Quinone reductase that provides resistance to thiol-specific stress caused by electrophilic quinones.</text>
</comment>
<dbReference type="STRING" id="709839.TSA66_12890"/>
<evidence type="ECO:0000313" key="8">
    <source>
        <dbReference type="EMBL" id="KIF81497.1"/>
    </source>
</evidence>
<comment type="cofactor">
    <cofactor evidence="6">
        <name>FMN</name>
        <dbReference type="ChEBI" id="CHEBI:58210"/>
    </cofactor>
    <text evidence="6">Binds 1 FMN per subunit.</text>
</comment>
<dbReference type="GO" id="GO:0016655">
    <property type="term" value="F:oxidoreductase activity, acting on NAD(P)H, quinone or similar compound as acceptor"/>
    <property type="evidence" value="ECO:0007669"/>
    <property type="project" value="InterPro"/>
</dbReference>
<dbReference type="EC" id="1.7.1.17" evidence="6"/>
<dbReference type="OrthoDB" id="9787136at2"/>
<evidence type="ECO:0000256" key="5">
    <source>
        <dbReference type="ARBA" id="ARBA00048542"/>
    </source>
</evidence>
<dbReference type="SUPFAM" id="SSF52218">
    <property type="entry name" value="Flavoproteins"/>
    <property type="match status" value="1"/>
</dbReference>
<keyword evidence="2 6" id="KW-0288">FMN</keyword>
<dbReference type="AlphaFoldDB" id="A0A0C1YLX5"/>
<dbReference type="InterPro" id="IPR023048">
    <property type="entry name" value="NADH:quinone_OxRdtase_FMN_depd"/>
</dbReference>
<keyword evidence="3 6" id="KW-0560">Oxidoreductase</keyword>
<dbReference type="PANTHER" id="PTHR43741">
    <property type="entry name" value="FMN-DEPENDENT NADH-AZOREDUCTASE 1"/>
    <property type="match status" value="1"/>
</dbReference>
<proteinExistence type="inferred from homology"/>
<sequence length="206" mass="22183">MTTLLQINASLFSNNGQSSRLSEQFVGGWRAANPQGKVVVRDLAAAPVPHLDAQRFGALLAKPEERSAQQQAVVDFSDQLIDELRHADVIALGLPMYNFGVPSTLKAYFDHVARAGVTFKYTETGPVGLLNGKKAYVFAARGGQYAGTALDTQTGYVRDFLRFIGISDVEFVYAEGLNMGEESKRSALDAASASIRQLTAPLRAAA</sequence>
<dbReference type="GO" id="GO:0016652">
    <property type="term" value="F:oxidoreductase activity, acting on NAD(P)H as acceptor"/>
    <property type="evidence" value="ECO:0007669"/>
    <property type="project" value="UniProtKB-UniRule"/>
</dbReference>
<dbReference type="InterPro" id="IPR050104">
    <property type="entry name" value="FMN-dep_NADH:Q_OxRdtase_AzoR1"/>
</dbReference>
<keyword evidence="9" id="KW-1185">Reference proteome</keyword>
<keyword evidence="4 6" id="KW-0520">NAD</keyword>
<dbReference type="GO" id="GO:0009055">
    <property type="term" value="F:electron transfer activity"/>
    <property type="evidence" value="ECO:0007669"/>
    <property type="project" value="UniProtKB-UniRule"/>
</dbReference>
<evidence type="ECO:0000256" key="3">
    <source>
        <dbReference type="ARBA" id="ARBA00023002"/>
    </source>
</evidence>
<evidence type="ECO:0000256" key="1">
    <source>
        <dbReference type="ARBA" id="ARBA00022630"/>
    </source>
</evidence>
<comment type="subunit">
    <text evidence="6">Homodimer.</text>
</comment>
<accession>A0A0C1YLX5</accession>
<comment type="caution">
    <text evidence="8">The sequence shown here is derived from an EMBL/GenBank/DDBJ whole genome shotgun (WGS) entry which is preliminary data.</text>
</comment>
<feature type="domain" description="Flavodoxin-like fold" evidence="7">
    <location>
        <begin position="3"/>
        <end position="197"/>
    </location>
</feature>
<dbReference type="GO" id="GO:0010181">
    <property type="term" value="F:FMN binding"/>
    <property type="evidence" value="ECO:0007669"/>
    <property type="project" value="UniProtKB-UniRule"/>
</dbReference>
<dbReference type="HAMAP" id="MF_01216">
    <property type="entry name" value="Azoreductase_type1"/>
    <property type="match status" value="1"/>
</dbReference>
<evidence type="ECO:0000256" key="4">
    <source>
        <dbReference type="ARBA" id="ARBA00023027"/>
    </source>
</evidence>
<protein>
    <recommendedName>
        <fullName evidence="6">FMN dependent NADH:quinone oxidoreductase</fullName>
        <ecNumber evidence="6">1.6.5.-</ecNumber>
    </recommendedName>
    <alternativeName>
        <fullName evidence="6">Azo-dye reductase</fullName>
    </alternativeName>
    <alternativeName>
        <fullName evidence="6">FMN-dependent NADH-azo compound oxidoreductase</fullName>
    </alternativeName>
    <alternativeName>
        <fullName evidence="6">FMN-dependent NADH-azoreductase</fullName>
        <ecNumber evidence="6">1.7.1.17</ecNumber>
    </alternativeName>
</protein>
<reference evidence="8 9" key="1">
    <citation type="submission" date="2014-12" db="EMBL/GenBank/DDBJ databases">
        <title>Denitrispirillum autotrophicum gen. nov., sp. nov., Denitrifying, Facultatively Autotrophic Bacteria Isolated from Rice Paddy Soil.</title>
        <authorList>
            <person name="Ishii S."/>
            <person name="Ashida N."/>
            <person name="Ohno H."/>
            <person name="Otsuka S."/>
            <person name="Yokota A."/>
            <person name="Senoo K."/>
        </authorList>
    </citation>
    <scope>NUCLEOTIDE SEQUENCE [LARGE SCALE GENOMIC DNA]</scope>
    <source>
        <strain evidence="8 9">TSA66</strain>
    </source>
</reference>
<evidence type="ECO:0000256" key="6">
    <source>
        <dbReference type="HAMAP-Rule" id="MF_01216"/>
    </source>
</evidence>
<organism evidence="8 9">
    <name type="scientific">Noviherbaspirillum autotrophicum</name>
    <dbReference type="NCBI Taxonomy" id="709839"/>
    <lineage>
        <taxon>Bacteria</taxon>
        <taxon>Pseudomonadati</taxon>
        <taxon>Pseudomonadota</taxon>
        <taxon>Betaproteobacteria</taxon>
        <taxon>Burkholderiales</taxon>
        <taxon>Oxalobacteraceae</taxon>
        <taxon>Noviherbaspirillum</taxon>
    </lineage>
</organism>
<dbReference type="Pfam" id="PF02525">
    <property type="entry name" value="Flavodoxin_2"/>
    <property type="match status" value="1"/>
</dbReference>